<dbReference type="SUPFAM" id="SSF100950">
    <property type="entry name" value="NagB/RpiA/CoA transferase-like"/>
    <property type="match status" value="1"/>
</dbReference>
<sequence>MKTRRLQDIELYIQNRKEVTLDELCQRFDVSKNTIRRDLSMLMQRGTIGKVYGGAVSHSQAAAPGNFDLLVHGTDKTRIARAAAELVEPHDIIFVDSGTTTRFLAESLDPQMPLTILTNSLDVIIGAAALPQTELVIIGSQFRRLTRAFVGVHPEDLHRYNINKAFMATTGVSITHGLTTLDLMEHQIKKQAASKAERLYLLADASKFGRSTLLTYAALDEVDGIITSELPVSEYILFSKQHGIQLIIADEDEKRSAAEVT</sequence>
<evidence type="ECO:0000256" key="2">
    <source>
        <dbReference type="ARBA" id="ARBA00023125"/>
    </source>
</evidence>
<name>A0A229P0I4_9BACL</name>
<dbReference type="InterPro" id="IPR014036">
    <property type="entry name" value="DeoR-like_C"/>
</dbReference>
<dbReference type="GO" id="GO:0003700">
    <property type="term" value="F:DNA-binding transcription factor activity"/>
    <property type="evidence" value="ECO:0007669"/>
    <property type="project" value="InterPro"/>
</dbReference>
<evidence type="ECO:0000313" key="5">
    <source>
        <dbReference type="EMBL" id="OXM15415.1"/>
    </source>
</evidence>
<dbReference type="Proteomes" id="UP000215145">
    <property type="component" value="Unassembled WGS sequence"/>
</dbReference>
<keyword evidence="1" id="KW-0805">Transcription regulation</keyword>
<dbReference type="PRINTS" id="PR00037">
    <property type="entry name" value="HTHLACR"/>
</dbReference>
<feature type="domain" description="HTH deoR-type" evidence="4">
    <location>
        <begin position="2"/>
        <end position="57"/>
    </location>
</feature>
<dbReference type="InterPro" id="IPR050313">
    <property type="entry name" value="Carb_Metab_HTH_regulators"/>
</dbReference>
<dbReference type="PANTHER" id="PTHR30363:SF60">
    <property type="entry name" value="HTH-TYPE TRANSCRIPTIONAL REGULATOR IOLR"/>
    <property type="match status" value="1"/>
</dbReference>
<keyword evidence="6" id="KW-1185">Reference proteome</keyword>
<dbReference type="PROSITE" id="PS51000">
    <property type="entry name" value="HTH_DEOR_2"/>
    <property type="match status" value="1"/>
</dbReference>
<dbReference type="InterPro" id="IPR036390">
    <property type="entry name" value="WH_DNA-bd_sf"/>
</dbReference>
<evidence type="ECO:0000259" key="4">
    <source>
        <dbReference type="PROSITE" id="PS51000"/>
    </source>
</evidence>
<gene>
    <name evidence="5" type="ORF">CGZ75_01330</name>
</gene>
<dbReference type="SUPFAM" id="SSF46785">
    <property type="entry name" value="Winged helix' DNA-binding domain"/>
    <property type="match status" value="1"/>
</dbReference>
<dbReference type="GO" id="GO:0003677">
    <property type="term" value="F:DNA binding"/>
    <property type="evidence" value="ECO:0007669"/>
    <property type="project" value="UniProtKB-KW"/>
</dbReference>
<dbReference type="InterPro" id="IPR036388">
    <property type="entry name" value="WH-like_DNA-bd_sf"/>
</dbReference>
<proteinExistence type="predicted"/>
<dbReference type="SMART" id="SM01134">
    <property type="entry name" value="DeoRC"/>
    <property type="match status" value="1"/>
</dbReference>
<protein>
    <submittedName>
        <fullName evidence="5">DeoR family transcriptional regulator</fullName>
    </submittedName>
</protein>
<organism evidence="5 6">
    <name type="scientific">Paenibacillus herberti</name>
    <dbReference type="NCBI Taxonomy" id="1619309"/>
    <lineage>
        <taxon>Bacteria</taxon>
        <taxon>Bacillati</taxon>
        <taxon>Bacillota</taxon>
        <taxon>Bacilli</taxon>
        <taxon>Bacillales</taxon>
        <taxon>Paenibacillaceae</taxon>
        <taxon>Paenibacillus</taxon>
    </lineage>
</organism>
<dbReference type="OrthoDB" id="9797223at2"/>
<dbReference type="PROSITE" id="PS00894">
    <property type="entry name" value="HTH_DEOR_1"/>
    <property type="match status" value="1"/>
</dbReference>
<dbReference type="InterPro" id="IPR018356">
    <property type="entry name" value="Tscrpt_reg_HTH_DeoR_CS"/>
</dbReference>
<dbReference type="Gene3D" id="3.40.50.1360">
    <property type="match status" value="1"/>
</dbReference>
<evidence type="ECO:0000256" key="1">
    <source>
        <dbReference type="ARBA" id="ARBA00023015"/>
    </source>
</evidence>
<dbReference type="RefSeq" id="WP_089522438.1">
    <property type="nucleotide sequence ID" value="NZ_NMUQ01000001.1"/>
</dbReference>
<comment type="caution">
    <text evidence="5">The sequence shown here is derived from an EMBL/GenBank/DDBJ whole genome shotgun (WGS) entry which is preliminary data.</text>
</comment>
<keyword evidence="2" id="KW-0238">DNA-binding</keyword>
<accession>A0A229P0I4</accession>
<evidence type="ECO:0000313" key="6">
    <source>
        <dbReference type="Proteomes" id="UP000215145"/>
    </source>
</evidence>
<dbReference type="InterPro" id="IPR001034">
    <property type="entry name" value="DeoR_HTH"/>
</dbReference>
<dbReference type="InterPro" id="IPR037171">
    <property type="entry name" value="NagB/RpiA_transferase-like"/>
</dbReference>
<reference evidence="5 6" key="1">
    <citation type="submission" date="2017-07" db="EMBL/GenBank/DDBJ databases">
        <title>Paenibacillus herberti R33 genome sequencing and assembly.</title>
        <authorList>
            <person name="Su W."/>
        </authorList>
    </citation>
    <scope>NUCLEOTIDE SEQUENCE [LARGE SCALE GENOMIC DNA]</scope>
    <source>
        <strain evidence="5 6">R33</strain>
    </source>
</reference>
<keyword evidence="3" id="KW-0804">Transcription</keyword>
<dbReference type="AlphaFoldDB" id="A0A229P0I4"/>
<dbReference type="Pfam" id="PF08220">
    <property type="entry name" value="HTH_DeoR"/>
    <property type="match status" value="1"/>
</dbReference>
<evidence type="ECO:0000256" key="3">
    <source>
        <dbReference type="ARBA" id="ARBA00023163"/>
    </source>
</evidence>
<dbReference type="EMBL" id="NMUQ01000001">
    <property type="protein sequence ID" value="OXM15415.1"/>
    <property type="molecule type" value="Genomic_DNA"/>
</dbReference>
<dbReference type="Gene3D" id="1.10.10.10">
    <property type="entry name" value="Winged helix-like DNA-binding domain superfamily/Winged helix DNA-binding domain"/>
    <property type="match status" value="1"/>
</dbReference>
<dbReference type="Pfam" id="PF00455">
    <property type="entry name" value="DeoRC"/>
    <property type="match status" value="1"/>
</dbReference>
<dbReference type="SMART" id="SM00420">
    <property type="entry name" value="HTH_DEOR"/>
    <property type="match status" value="1"/>
</dbReference>
<dbReference type="PANTHER" id="PTHR30363">
    <property type="entry name" value="HTH-TYPE TRANSCRIPTIONAL REGULATOR SRLR-RELATED"/>
    <property type="match status" value="1"/>
</dbReference>